<feature type="signal peptide" evidence="1">
    <location>
        <begin position="1"/>
        <end position="21"/>
    </location>
</feature>
<gene>
    <name evidence="2" type="ORF">NF867_12740</name>
</gene>
<feature type="chain" id="PRO_5040872615" description="Outer membrane protein beta-barrel domain-containing protein" evidence="1">
    <location>
        <begin position="22"/>
        <end position="159"/>
    </location>
</feature>
<proteinExistence type="predicted"/>
<evidence type="ECO:0000256" key="1">
    <source>
        <dbReference type="SAM" id="SignalP"/>
    </source>
</evidence>
<organism evidence="2 3">
    <name type="scientific">Solitalea agri</name>
    <dbReference type="NCBI Taxonomy" id="2953739"/>
    <lineage>
        <taxon>Bacteria</taxon>
        <taxon>Pseudomonadati</taxon>
        <taxon>Bacteroidota</taxon>
        <taxon>Sphingobacteriia</taxon>
        <taxon>Sphingobacteriales</taxon>
        <taxon>Sphingobacteriaceae</taxon>
        <taxon>Solitalea</taxon>
    </lineage>
</organism>
<evidence type="ECO:0008006" key="4">
    <source>
        <dbReference type="Google" id="ProtNLM"/>
    </source>
</evidence>
<dbReference type="AlphaFoldDB" id="A0A9X2F2X0"/>
<dbReference type="EMBL" id="JAMWYS010000042">
    <property type="protein sequence ID" value="MCO4293732.1"/>
    <property type="molecule type" value="Genomic_DNA"/>
</dbReference>
<keyword evidence="1" id="KW-0732">Signal</keyword>
<dbReference type="Proteomes" id="UP001155182">
    <property type="component" value="Unassembled WGS sequence"/>
</dbReference>
<keyword evidence="3" id="KW-1185">Reference proteome</keyword>
<sequence length="159" mass="17537">MKKLFSLTIIVLLFSIASVKAQSYSTALGGRIGTESGITLKHFLKSKGALEGILAFNNHSFNLTGLYEVQGNAFSEPGLDWFVGGGAHIGSHRHYHNNHDDYDHTTDFGLDGILGLEYTFSGAPINIGVDWKPELNFISPYEGFYPDNFALSIRFTFGR</sequence>
<accession>A0A9X2F2X0</accession>
<evidence type="ECO:0000313" key="2">
    <source>
        <dbReference type="EMBL" id="MCO4293732.1"/>
    </source>
</evidence>
<reference evidence="2" key="1">
    <citation type="submission" date="2022-06" db="EMBL/GenBank/DDBJ databases">
        <title>Solitalea sp. MAHUQ-68 isolated from rhizospheric soil.</title>
        <authorList>
            <person name="Huq M.A."/>
        </authorList>
    </citation>
    <scope>NUCLEOTIDE SEQUENCE</scope>
    <source>
        <strain evidence="2">MAHUQ-68</strain>
    </source>
</reference>
<protein>
    <recommendedName>
        <fullName evidence="4">Outer membrane protein beta-barrel domain-containing protein</fullName>
    </recommendedName>
</protein>
<evidence type="ECO:0000313" key="3">
    <source>
        <dbReference type="Proteomes" id="UP001155182"/>
    </source>
</evidence>
<comment type="caution">
    <text evidence="2">The sequence shown here is derived from an EMBL/GenBank/DDBJ whole genome shotgun (WGS) entry which is preliminary data.</text>
</comment>
<name>A0A9X2F2X0_9SPHI</name>
<dbReference type="RefSeq" id="WP_252588385.1">
    <property type="nucleotide sequence ID" value="NZ_JAMWYS010000042.1"/>
</dbReference>